<feature type="domain" description="DEAD-box RNA helicase Q" evidence="11">
    <location>
        <begin position="4"/>
        <end position="32"/>
    </location>
</feature>
<dbReference type="Pfam" id="PF00271">
    <property type="entry name" value="Helicase_C"/>
    <property type="match status" value="1"/>
</dbReference>
<dbReference type="InterPro" id="IPR000629">
    <property type="entry name" value="RNA-helicase_DEAD-box_CS"/>
</dbReference>
<dbReference type="GO" id="GO:0004386">
    <property type="term" value="F:helicase activity"/>
    <property type="evidence" value="ECO:0007669"/>
    <property type="project" value="UniProtKB-KW"/>
</dbReference>
<comment type="similarity">
    <text evidence="5 7">Belongs to the DEAD box helicase family.</text>
</comment>
<name>A0ABU7R900_9ACTN</name>
<evidence type="ECO:0000256" key="4">
    <source>
        <dbReference type="ARBA" id="ARBA00022840"/>
    </source>
</evidence>
<keyword evidence="3 7" id="KW-0347">Helicase</keyword>
<evidence type="ECO:0000259" key="10">
    <source>
        <dbReference type="PROSITE" id="PS51194"/>
    </source>
</evidence>
<keyword evidence="4 7" id="KW-0067">ATP-binding</keyword>
<dbReference type="InterPro" id="IPR027417">
    <property type="entry name" value="P-loop_NTPase"/>
</dbReference>
<accession>A0ABU7R900</accession>
<sequence length="572" mass="61651">MDTSKFAELGLDEHILEGVAALGFTDPTPVQAQAIPLVLEGRDLVASAQTGTGKTAAFALPVLQVIAPLSRKAREQLAEKDGAPAGADQGGSGEPEAGPAGPADPEDPEDADGTTPGQVLADATPEDPHLSIPVGEDGTPAPAKRKRRRHHRSHKKAAPAAGGTAGTPTVGESPAGGEAAAKAPKPAAGERHDAAPDAPKRKRSRRRRGSKKPTEAESPIPTGGRPAFGPFALVVTPTRELAQQIDAMVSTVCEHTGQRAVVVMGGTKFERQIKELERGCDLLVATPGRLIDLMEHDHVDLSQVKVLVLDEADRMLDMGFWPSVRKIVAALPKERQTLLFSATIPPSIKGTVDAMLHDPAKVEIARIGETADTVEEHLCPVTQGQKIPLLEALVRNFDPERVLVFCRTKHRADDVTKYLRKSGFGVDVMHADRTQKERERALSKFREGSCQILVATDVMSRGIDVSGIDAVVNFDVPMDPEDYVHRIGRTGRAGHTGRAFTFVAPDEISQLREVEYFTKKLVPVWDLEGFDYDSARIVPNPDRSAKRPTRVMFNGARSRGRGISGGRYGRHY</sequence>
<evidence type="ECO:0000256" key="2">
    <source>
        <dbReference type="ARBA" id="ARBA00022801"/>
    </source>
</evidence>
<keyword evidence="2 7" id="KW-0378">Hydrolase</keyword>
<dbReference type="InterPro" id="IPR050079">
    <property type="entry name" value="DEAD_box_RNA_helicase"/>
</dbReference>
<evidence type="ECO:0000256" key="1">
    <source>
        <dbReference type="ARBA" id="ARBA00022741"/>
    </source>
</evidence>
<feature type="domain" description="Helicase C-terminal" evidence="10">
    <location>
        <begin position="389"/>
        <end position="538"/>
    </location>
</feature>
<evidence type="ECO:0000256" key="3">
    <source>
        <dbReference type="ARBA" id="ARBA00022806"/>
    </source>
</evidence>
<dbReference type="EMBL" id="JAZGJQ010000002">
    <property type="protein sequence ID" value="MEE6146998.1"/>
    <property type="molecule type" value="Genomic_DNA"/>
</dbReference>
<evidence type="ECO:0000256" key="7">
    <source>
        <dbReference type="RuleBase" id="RU000492"/>
    </source>
</evidence>
<reference evidence="12 13" key="1">
    <citation type="submission" date="2024-01" db="EMBL/GenBank/DDBJ databases">
        <title>Description of Olsenella sp. nov., isolated from pig feces.</title>
        <authorList>
            <person name="Chang Y.-H."/>
        </authorList>
    </citation>
    <scope>NUCLEOTIDE SEQUENCE [LARGE SCALE GENOMIC DNA]</scope>
    <source>
        <strain evidence="12 13">YH-ols2223</strain>
    </source>
</reference>
<evidence type="ECO:0000256" key="8">
    <source>
        <dbReference type="SAM" id="MobiDB-lite"/>
    </source>
</evidence>
<evidence type="ECO:0000256" key="5">
    <source>
        <dbReference type="ARBA" id="ARBA00038437"/>
    </source>
</evidence>
<dbReference type="CDD" id="cd00268">
    <property type="entry name" value="DEADc"/>
    <property type="match status" value="1"/>
</dbReference>
<evidence type="ECO:0000256" key="6">
    <source>
        <dbReference type="PROSITE-ProRule" id="PRU00552"/>
    </source>
</evidence>
<organism evidence="12 13">
    <name type="scientific">Olsenella absiana</name>
    <dbReference type="NCBI Taxonomy" id="3115222"/>
    <lineage>
        <taxon>Bacteria</taxon>
        <taxon>Bacillati</taxon>
        <taxon>Actinomycetota</taxon>
        <taxon>Coriobacteriia</taxon>
        <taxon>Coriobacteriales</taxon>
        <taxon>Atopobiaceae</taxon>
        <taxon>Olsenella</taxon>
    </lineage>
</organism>
<keyword evidence="13" id="KW-1185">Reference proteome</keyword>
<dbReference type="Pfam" id="PF00270">
    <property type="entry name" value="DEAD"/>
    <property type="match status" value="1"/>
</dbReference>
<dbReference type="PROSITE" id="PS00039">
    <property type="entry name" value="DEAD_ATP_HELICASE"/>
    <property type="match status" value="1"/>
</dbReference>
<dbReference type="CDD" id="cd18787">
    <property type="entry name" value="SF2_C_DEAD"/>
    <property type="match status" value="1"/>
</dbReference>
<proteinExistence type="inferred from homology"/>
<dbReference type="GO" id="GO:0016787">
    <property type="term" value="F:hydrolase activity"/>
    <property type="evidence" value="ECO:0007669"/>
    <property type="project" value="UniProtKB-KW"/>
</dbReference>
<feature type="compositionally biased region" description="Basic residues" evidence="8">
    <location>
        <begin position="143"/>
        <end position="157"/>
    </location>
</feature>
<evidence type="ECO:0000313" key="12">
    <source>
        <dbReference type="EMBL" id="MEE6146998.1"/>
    </source>
</evidence>
<dbReference type="PROSITE" id="PS51195">
    <property type="entry name" value="Q_MOTIF"/>
    <property type="match status" value="1"/>
</dbReference>
<feature type="compositionally biased region" description="Low complexity" evidence="8">
    <location>
        <begin position="94"/>
        <end position="103"/>
    </location>
</feature>
<dbReference type="InterPro" id="IPR044742">
    <property type="entry name" value="DEAD/DEAH_RhlB"/>
</dbReference>
<feature type="compositionally biased region" description="Basic residues" evidence="8">
    <location>
        <begin position="200"/>
        <end position="211"/>
    </location>
</feature>
<dbReference type="PANTHER" id="PTHR47959:SF13">
    <property type="entry name" value="ATP-DEPENDENT RNA HELICASE RHLE"/>
    <property type="match status" value="1"/>
</dbReference>
<evidence type="ECO:0000259" key="9">
    <source>
        <dbReference type="PROSITE" id="PS51192"/>
    </source>
</evidence>
<dbReference type="PROSITE" id="PS51194">
    <property type="entry name" value="HELICASE_CTER"/>
    <property type="match status" value="1"/>
</dbReference>
<dbReference type="SMART" id="SM00490">
    <property type="entry name" value="HELICc"/>
    <property type="match status" value="1"/>
</dbReference>
<gene>
    <name evidence="12" type="ORF">VXJ25_03145</name>
</gene>
<dbReference type="InterPro" id="IPR014014">
    <property type="entry name" value="RNA_helicase_DEAD_Q_motif"/>
</dbReference>
<dbReference type="SUPFAM" id="SSF52540">
    <property type="entry name" value="P-loop containing nucleoside triphosphate hydrolases"/>
    <property type="match status" value="2"/>
</dbReference>
<dbReference type="PROSITE" id="PS51192">
    <property type="entry name" value="HELICASE_ATP_BIND_1"/>
    <property type="match status" value="1"/>
</dbReference>
<feature type="domain" description="Helicase ATP-binding" evidence="9">
    <location>
        <begin position="35"/>
        <end position="362"/>
    </location>
</feature>
<keyword evidence="1 7" id="KW-0547">Nucleotide-binding</keyword>
<evidence type="ECO:0000313" key="13">
    <source>
        <dbReference type="Proteomes" id="UP001332931"/>
    </source>
</evidence>
<feature type="short sequence motif" description="Q motif" evidence="6">
    <location>
        <begin position="4"/>
        <end position="32"/>
    </location>
</feature>
<dbReference type="InterPro" id="IPR011545">
    <property type="entry name" value="DEAD/DEAH_box_helicase_dom"/>
</dbReference>
<dbReference type="Gene3D" id="3.40.50.300">
    <property type="entry name" value="P-loop containing nucleotide triphosphate hydrolases"/>
    <property type="match status" value="3"/>
</dbReference>
<comment type="caution">
    <text evidence="12">The sequence shown here is derived from an EMBL/GenBank/DDBJ whole genome shotgun (WGS) entry which is preliminary data.</text>
</comment>
<dbReference type="InterPro" id="IPR014001">
    <property type="entry name" value="Helicase_ATP-bd"/>
</dbReference>
<dbReference type="PANTHER" id="PTHR47959">
    <property type="entry name" value="ATP-DEPENDENT RNA HELICASE RHLE-RELATED"/>
    <property type="match status" value="1"/>
</dbReference>
<dbReference type="InterPro" id="IPR001650">
    <property type="entry name" value="Helicase_C-like"/>
</dbReference>
<dbReference type="RefSeq" id="WP_330957764.1">
    <property type="nucleotide sequence ID" value="NZ_JAZGJQ010000002.1"/>
</dbReference>
<dbReference type="SMART" id="SM00487">
    <property type="entry name" value="DEXDc"/>
    <property type="match status" value="1"/>
</dbReference>
<feature type="region of interest" description="Disordered" evidence="8">
    <location>
        <begin position="74"/>
        <end position="229"/>
    </location>
</feature>
<protein>
    <submittedName>
        <fullName evidence="12">DEAD/DEAH box helicase</fullName>
        <ecNumber evidence="12">3.6.4.-</ecNumber>
    </submittedName>
</protein>
<feature type="compositionally biased region" description="Low complexity" evidence="8">
    <location>
        <begin position="158"/>
        <end position="187"/>
    </location>
</feature>
<evidence type="ECO:0000259" key="11">
    <source>
        <dbReference type="PROSITE" id="PS51195"/>
    </source>
</evidence>
<dbReference type="Proteomes" id="UP001332931">
    <property type="component" value="Unassembled WGS sequence"/>
</dbReference>
<dbReference type="EC" id="3.6.4.-" evidence="12"/>
<feature type="compositionally biased region" description="Basic and acidic residues" evidence="8">
    <location>
        <begin position="188"/>
        <end position="199"/>
    </location>
</feature>